<sequence length="109" mass="12252">MLESPQQVQPPKKEQPRSVSGLGRMIIGLRNFFYRPEKTPQTAPTQTNPIDVLMAQVRLHAASEVALDEASRENQRLDAAVAALERATQQPIEEDSEIQAIMRQFKSPQ</sequence>
<evidence type="ECO:0000256" key="1">
    <source>
        <dbReference type="SAM" id="MobiDB-lite"/>
    </source>
</evidence>
<proteinExistence type="predicted"/>
<feature type="region of interest" description="Disordered" evidence="1">
    <location>
        <begin position="1"/>
        <end position="21"/>
    </location>
</feature>
<dbReference type="Proteomes" id="UP000177050">
    <property type="component" value="Unassembled WGS sequence"/>
</dbReference>
<comment type="caution">
    <text evidence="2">The sequence shown here is derived from an EMBL/GenBank/DDBJ whole genome shotgun (WGS) entry which is preliminary data.</text>
</comment>
<feature type="compositionally biased region" description="Low complexity" evidence="1">
    <location>
        <begin position="1"/>
        <end position="10"/>
    </location>
</feature>
<evidence type="ECO:0000313" key="3">
    <source>
        <dbReference type="Proteomes" id="UP000177050"/>
    </source>
</evidence>
<accession>A0A1F7L176</accession>
<dbReference type="AlphaFoldDB" id="A0A1F7L176"/>
<name>A0A1F7L176_9BACT</name>
<dbReference type="EMBL" id="MGBR01000001">
    <property type="protein sequence ID" value="OGK73890.1"/>
    <property type="molecule type" value="Genomic_DNA"/>
</dbReference>
<protein>
    <submittedName>
        <fullName evidence="2">Uncharacterized protein</fullName>
    </submittedName>
</protein>
<organism evidence="2 3">
    <name type="scientific">Candidatus Roizmanbacteria bacterium RIFOXYD1_FULL_38_12</name>
    <dbReference type="NCBI Taxonomy" id="1802093"/>
    <lineage>
        <taxon>Bacteria</taxon>
        <taxon>Candidatus Roizmaniibacteriota</taxon>
    </lineage>
</organism>
<reference evidence="2 3" key="1">
    <citation type="journal article" date="2016" name="Nat. Commun.">
        <title>Thousands of microbial genomes shed light on interconnected biogeochemical processes in an aquifer system.</title>
        <authorList>
            <person name="Anantharaman K."/>
            <person name="Brown C.T."/>
            <person name="Hug L.A."/>
            <person name="Sharon I."/>
            <person name="Castelle C.J."/>
            <person name="Probst A.J."/>
            <person name="Thomas B.C."/>
            <person name="Singh A."/>
            <person name="Wilkins M.J."/>
            <person name="Karaoz U."/>
            <person name="Brodie E.L."/>
            <person name="Williams K.H."/>
            <person name="Hubbard S.S."/>
            <person name="Banfield J.F."/>
        </authorList>
    </citation>
    <scope>NUCLEOTIDE SEQUENCE [LARGE SCALE GENOMIC DNA]</scope>
</reference>
<gene>
    <name evidence="2" type="ORF">A3K52_03880</name>
</gene>
<evidence type="ECO:0000313" key="2">
    <source>
        <dbReference type="EMBL" id="OGK73890.1"/>
    </source>
</evidence>